<dbReference type="RefSeq" id="WP_048243049.1">
    <property type="nucleotide sequence ID" value="NZ_LDWR01000006.1"/>
</dbReference>
<name>A0A0J5XFH0_BURCE</name>
<evidence type="ECO:0000313" key="2">
    <source>
        <dbReference type="Proteomes" id="UP000036338"/>
    </source>
</evidence>
<evidence type="ECO:0008006" key="3">
    <source>
        <dbReference type="Google" id="ProtNLM"/>
    </source>
</evidence>
<proteinExistence type="predicted"/>
<dbReference type="EMBL" id="LDWR01000006">
    <property type="protein sequence ID" value="KML62543.1"/>
    <property type="molecule type" value="Genomic_DNA"/>
</dbReference>
<gene>
    <name evidence="1" type="ORF">VL15_03055</name>
</gene>
<sequence>MLKIDETLPVGARIITLMSDGGEWTVKKLRQPLGLTTIQVRRAIRTLAINGIVSVTRCLIASHENVYKLAGIETTGDAAALAEMARPVVTAE</sequence>
<reference evidence="1 2" key="1">
    <citation type="submission" date="2015-05" db="EMBL/GenBank/DDBJ databases">
        <title>Draft genome of Burkholderia cepacia LK29.</title>
        <authorList>
            <person name="Chan X.Y."/>
        </authorList>
    </citation>
    <scope>NUCLEOTIDE SEQUENCE [LARGE SCALE GENOMIC DNA]</scope>
    <source>
        <strain evidence="1 2">LK29</strain>
    </source>
</reference>
<dbReference type="SUPFAM" id="SSF46785">
    <property type="entry name" value="Winged helix' DNA-binding domain"/>
    <property type="match status" value="1"/>
</dbReference>
<dbReference type="InterPro" id="IPR036390">
    <property type="entry name" value="WH_DNA-bd_sf"/>
</dbReference>
<accession>A0A0J5XFH0</accession>
<organism evidence="1 2">
    <name type="scientific">Burkholderia cepacia</name>
    <name type="common">Pseudomonas cepacia</name>
    <dbReference type="NCBI Taxonomy" id="292"/>
    <lineage>
        <taxon>Bacteria</taxon>
        <taxon>Pseudomonadati</taxon>
        <taxon>Pseudomonadota</taxon>
        <taxon>Betaproteobacteria</taxon>
        <taxon>Burkholderiales</taxon>
        <taxon>Burkholderiaceae</taxon>
        <taxon>Burkholderia</taxon>
        <taxon>Burkholderia cepacia complex</taxon>
    </lineage>
</organism>
<protein>
    <recommendedName>
        <fullName evidence="3">ArsR family transcriptional regulator</fullName>
    </recommendedName>
</protein>
<dbReference type="PATRIC" id="fig|292.27.peg.7118"/>
<dbReference type="Proteomes" id="UP000036338">
    <property type="component" value="Unassembled WGS sequence"/>
</dbReference>
<comment type="caution">
    <text evidence="1">The sequence shown here is derived from an EMBL/GenBank/DDBJ whole genome shotgun (WGS) entry which is preliminary data.</text>
</comment>
<dbReference type="AlphaFoldDB" id="A0A0J5XFH0"/>
<evidence type="ECO:0000313" key="1">
    <source>
        <dbReference type="EMBL" id="KML62543.1"/>
    </source>
</evidence>